<protein>
    <submittedName>
        <fullName evidence="3">Ldh family oxidoreductase</fullName>
    </submittedName>
</protein>
<evidence type="ECO:0000256" key="2">
    <source>
        <dbReference type="ARBA" id="ARBA00023002"/>
    </source>
</evidence>
<name>A0ABP8JCK1_9MICO</name>
<dbReference type="Pfam" id="PF02615">
    <property type="entry name" value="Ldh_2"/>
    <property type="match status" value="1"/>
</dbReference>
<dbReference type="EMBL" id="BAABGL010000006">
    <property type="protein sequence ID" value="GAA4388731.1"/>
    <property type="molecule type" value="Genomic_DNA"/>
</dbReference>
<evidence type="ECO:0000313" key="3">
    <source>
        <dbReference type="EMBL" id="GAA4388731.1"/>
    </source>
</evidence>
<dbReference type="InterPro" id="IPR003767">
    <property type="entry name" value="Malate/L-lactate_DH-like"/>
</dbReference>
<dbReference type="SUPFAM" id="SSF89733">
    <property type="entry name" value="L-sulfolactate dehydrogenase-like"/>
    <property type="match status" value="1"/>
</dbReference>
<dbReference type="Gene3D" id="1.10.1530.10">
    <property type="match status" value="1"/>
</dbReference>
<comment type="similarity">
    <text evidence="1">Belongs to the LDH2/MDH2 oxidoreductase family.</text>
</comment>
<keyword evidence="4" id="KW-1185">Reference proteome</keyword>
<dbReference type="Gene3D" id="3.30.1370.60">
    <property type="entry name" value="Hypothetical oxidoreductase yiak, domain 2"/>
    <property type="match status" value="1"/>
</dbReference>
<accession>A0ABP8JCK1</accession>
<reference evidence="4" key="1">
    <citation type="journal article" date="2019" name="Int. J. Syst. Evol. Microbiol.">
        <title>The Global Catalogue of Microorganisms (GCM) 10K type strain sequencing project: providing services to taxonomists for standard genome sequencing and annotation.</title>
        <authorList>
            <consortium name="The Broad Institute Genomics Platform"/>
            <consortium name="The Broad Institute Genome Sequencing Center for Infectious Disease"/>
            <person name="Wu L."/>
            <person name="Ma J."/>
        </authorList>
    </citation>
    <scope>NUCLEOTIDE SEQUENCE [LARGE SCALE GENOMIC DNA]</scope>
    <source>
        <strain evidence="4">JCM 17808</strain>
    </source>
</reference>
<dbReference type="InterPro" id="IPR043144">
    <property type="entry name" value="Mal/L-sulf/L-lact_DH-like_ah"/>
</dbReference>
<sequence>MKRYTPDSTRSQIDAIMAGFGVDDATRTVCTDVMFATDLSGVDSHGISMLPIYHREIAAGTTDPDAVPEVTRSAGAFSLIDGHRGFGHTAAHLGMREAIAKAKEMGIGLGSVGNANHFGAAGYYARMAAEEGLMGMALCSTREALQTPTGSRHPLMGTNPLAFAAPVTGEEPIVIDMASSVVPLNKVKVYGLKGEPLPAEWVVDDAGEVETDAGAAYAGLCSHDDRHGLVPIGGRGTLSGGHKGYALATMIQLLSAAIPGADQPGSKAGFHDVGYFFLAIDTELINPGVAADYAKELRDTLRGLEPVDPAHPVQVAGDPETRIRAERSAHGIPLADTLVGQLQHVCADTGAEFLLAEQV</sequence>
<evidence type="ECO:0000313" key="4">
    <source>
        <dbReference type="Proteomes" id="UP001500642"/>
    </source>
</evidence>
<dbReference type="Proteomes" id="UP001500642">
    <property type="component" value="Unassembled WGS sequence"/>
</dbReference>
<evidence type="ECO:0000256" key="1">
    <source>
        <dbReference type="ARBA" id="ARBA00006056"/>
    </source>
</evidence>
<proteinExistence type="inferred from homology"/>
<keyword evidence="2" id="KW-0560">Oxidoreductase</keyword>
<dbReference type="RefSeq" id="WP_137319664.1">
    <property type="nucleotide sequence ID" value="NZ_BAABGL010000006.1"/>
</dbReference>
<gene>
    <name evidence="3" type="ORF">GCM10023167_13780</name>
</gene>
<dbReference type="InterPro" id="IPR043143">
    <property type="entry name" value="Mal/L-sulf/L-lact_DH-like_NADP"/>
</dbReference>
<organism evidence="3 4">
    <name type="scientific">Brevibacterium pityocampae</name>
    <dbReference type="NCBI Taxonomy" id="506594"/>
    <lineage>
        <taxon>Bacteria</taxon>
        <taxon>Bacillati</taxon>
        <taxon>Actinomycetota</taxon>
        <taxon>Actinomycetes</taxon>
        <taxon>Micrococcales</taxon>
        <taxon>Brevibacteriaceae</taxon>
        <taxon>Brevibacterium</taxon>
    </lineage>
</organism>
<comment type="caution">
    <text evidence="3">The sequence shown here is derived from an EMBL/GenBank/DDBJ whole genome shotgun (WGS) entry which is preliminary data.</text>
</comment>
<dbReference type="PANTHER" id="PTHR11091">
    <property type="entry name" value="OXIDOREDUCTASE-RELATED"/>
    <property type="match status" value="1"/>
</dbReference>
<dbReference type="PANTHER" id="PTHR11091:SF0">
    <property type="entry name" value="MALATE DEHYDROGENASE"/>
    <property type="match status" value="1"/>
</dbReference>
<dbReference type="InterPro" id="IPR036111">
    <property type="entry name" value="Mal/L-sulfo/L-lacto_DH-like_sf"/>
</dbReference>